<keyword evidence="2" id="KW-1185">Reference proteome</keyword>
<comment type="caution">
    <text evidence="1">The sequence shown here is derived from an EMBL/GenBank/DDBJ whole genome shotgun (WGS) entry which is preliminary data.</text>
</comment>
<evidence type="ECO:0000313" key="2">
    <source>
        <dbReference type="Proteomes" id="UP000838756"/>
    </source>
</evidence>
<gene>
    <name evidence="1" type="primary">jg16410</name>
    <name evidence="1" type="ORF">PAEG_LOCUS24496</name>
</gene>
<organism evidence="1 2">
    <name type="scientific">Pararge aegeria aegeria</name>
    <dbReference type="NCBI Taxonomy" id="348720"/>
    <lineage>
        <taxon>Eukaryota</taxon>
        <taxon>Metazoa</taxon>
        <taxon>Ecdysozoa</taxon>
        <taxon>Arthropoda</taxon>
        <taxon>Hexapoda</taxon>
        <taxon>Insecta</taxon>
        <taxon>Pterygota</taxon>
        <taxon>Neoptera</taxon>
        <taxon>Endopterygota</taxon>
        <taxon>Lepidoptera</taxon>
        <taxon>Glossata</taxon>
        <taxon>Ditrysia</taxon>
        <taxon>Papilionoidea</taxon>
        <taxon>Nymphalidae</taxon>
        <taxon>Satyrinae</taxon>
        <taxon>Satyrini</taxon>
        <taxon>Parargina</taxon>
        <taxon>Pararge</taxon>
    </lineage>
</organism>
<reference evidence="1" key="1">
    <citation type="submission" date="2022-03" db="EMBL/GenBank/DDBJ databases">
        <authorList>
            <person name="Lindestad O."/>
        </authorList>
    </citation>
    <scope>NUCLEOTIDE SEQUENCE</scope>
</reference>
<dbReference type="OrthoDB" id="6930934at2759"/>
<accession>A0A8S4SD14</accession>
<dbReference type="EMBL" id="CAKXAJ010026240">
    <property type="protein sequence ID" value="CAH2264048.1"/>
    <property type="molecule type" value="Genomic_DNA"/>
</dbReference>
<evidence type="ECO:0000313" key="1">
    <source>
        <dbReference type="EMBL" id="CAH2264048.1"/>
    </source>
</evidence>
<sequence>MWPVPTCEVSRSTAQYVKKRYLETGGYIRRTGSGLRRKTTVRDDRFIVSTSLRNRHRSAVEGQHMLRDVRNVNQGYNLHVSTEIGHWNNEDRYSFLMSRECVFMELMVVKESTAAVENGTYAQCAISERVSFGGGLRVGAFLLDSEGSVTASSYITDILSDHVVPYQELIDNNFI</sequence>
<proteinExistence type="predicted"/>
<dbReference type="Proteomes" id="UP000838756">
    <property type="component" value="Unassembled WGS sequence"/>
</dbReference>
<dbReference type="AlphaFoldDB" id="A0A8S4SD14"/>
<protein>
    <submittedName>
        <fullName evidence="1">Jg16410 protein</fullName>
    </submittedName>
</protein>
<name>A0A8S4SD14_9NEOP</name>